<feature type="domain" description="ZSWIM1/3 RNaseH-like" evidence="2">
    <location>
        <begin position="359"/>
        <end position="472"/>
    </location>
</feature>
<feature type="region of interest" description="Disordered" evidence="1">
    <location>
        <begin position="104"/>
        <end position="132"/>
    </location>
</feature>
<reference evidence="4 5" key="1">
    <citation type="journal article" date="2017" name="Gigascience">
        <title>Draft genome of the honey bee ectoparasitic mite, Tropilaelaps mercedesae, is shaped by the parasitic life history.</title>
        <authorList>
            <person name="Dong X."/>
            <person name="Armstrong S.D."/>
            <person name="Xia D."/>
            <person name="Makepeace B.L."/>
            <person name="Darby A.C."/>
            <person name="Kadowaki T."/>
        </authorList>
    </citation>
    <scope>NUCLEOTIDE SEQUENCE [LARGE SCALE GENOMIC DNA]</scope>
    <source>
        <strain evidence="4">Wuxi-XJTLU</strain>
    </source>
</reference>
<proteinExistence type="predicted"/>
<dbReference type="STRING" id="418985.A0A1V9XN44"/>
<feature type="non-terminal residue" evidence="4">
    <location>
        <position position="656"/>
    </location>
</feature>
<dbReference type="Pfam" id="PF21056">
    <property type="entry name" value="ZSWIM1-3_RNaseH-like"/>
    <property type="match status" value="1"/>
</dbReference>
<feature type="region of interest" description="Disordered" evidence="1">
    <location>
        <begin position="193"/>
        <end position="321"/>
    </location>
</feature>
<feature type="compositionally biased region" description="Basic and acidic residues" evidence="1">
    <location>
        <begin position="106"/>
        <end position="117"/>
    </location>
</feature>
<evidence type="ECO:0000313" key="5">
    <source>
        <dbReference type="Proteomes" id="UP000192247"/>
    </source>
</evidence>
<dbReference type="Proteomes" id="UP000192247">
    <property type="component" value="Unassembled WGS sequence"/>
</dbReference>
<dbReference type="InterPro" id="IPR048324">
    <property type="entry name" value="ZSWIM1-3_RNaseH-like"/>
</dbReference>
<comment type="caution">
    <text evidence="4">The sequence shown here is derived from an EMBL/GenBank/DDBJ whole genome shotgun (WGS) entry which is preliminary data.</text>
</comment>
<gene>
    <name evidence="4" type="ORF">BIW11_08756</name>
</gene>
<keyword evidence="5" id="KW-1185">Reference proteome</keyword>
<evidence type="ECO:0000313" key="4">
    <source>
        <dbReference type="EMBL" id="OQR74930.1"/>
    </source>
</evidence>
<dbReference type="InterPro" id="IPR052579">
    <property type="entry name" value="Zinc_finger_SWIM"/>
</dbReference>
<dbReference type="AlphaFoldDB" id="A0A1V9XN44"/>
<dbReference type="InParanoid" id="A0A1V9XN44"/>
<protein>
    <recommendedName>
        <fullName evidence="6">MULE transposase domain-containing protein</fullName>
    </recommendedName>
</protein>
<dbReference type="EMBL" id="MNPL01007136">
    <property type="protein sequence ID" value="OQR74930.1"/>
    <property type="molecule type" value="Genomic_DNA"/>
</dbReference>
<feature type="domain" description="ZSWIM3 N-terminal" evidence="3">
    <location>
        <begin position="69"/>
        <end position="194"/>
    </location>
</feature>
<dbReference type="OrthoDB" id="111802at2759"/>
<evidence type="ECO:0000259" key="3">
    <source>
        <dbReference type="Pfam" id="PF21599"/>
    </source>
</evidence>
<evidence type="ECO:0008006" key="6">
    <source>
        <dbReference type="Google" id="ProtNLM"/>
    </source>
</evidence>
<evidence type="ECO:0000259" key="2">
    <source>
        <dbReference type="Pfam" id="PF21056"/>
    </source>
</evidence>
<feature type="compositionally biased region" description="Low complexity" evidence="1">
    <location>
        <begin position="198"/>
        <end position="211"/>
    </location>
</feature>
<dbReference type="PANTHER" id="PTHR31569">
    <property type="entry name" value="SWIM-TYPE DOMAIN-CONTAINING PROTEIN"/>
    <property type="match status" value="1"/>
</dbReference>
<evidence type="ECO:0000256" key="1">
    <source>
        <dbReference type="SAM" id="MobiDB-lite"/>
    </source>
</evidence>
<feature type="compositionally biased region" description="Polar residues" evidence="1">
    <location>
        <begin position="218"/>
        <end position="245"/>
    </location>
</feature>
<organism evidence="4 5">
    <name type="scientific">Tropilaelaps mercedesae</name>
    <dbReference type="NCBI Taxonomy" id="418985"/>
    <lineage>
        <taxon>Eukaryota</taxon>
        <taxon>Metazoa</taxon>
        <taxon>Ecdysozoa</taxon>
        <taxon>Arthropoda</taxon>
        <taxon>Chelicerata</taxon>
        <taxon>Arachnida</taxon>
        <taxon>Acari</taxon>
        <taxon>Parasitiformes</taxon>
        <taxon>Mesostigmata</taxon>
        <taxon>Gamasina</taxon>
        <taxon>Dermanyssoidea</taxon>
        <taxon>Laelapidae</taxon>
        <taxon>Tropilaelaps</taxon>
    </lineage>
</organism>
<dbReference type="Pfam" id="PF21599">
    <property type="entry name" value="ZSWIM3_N"/>
    <property type="match status" value="1"/>
</dbReference>
<dbReference type="PANTHER" id="PTHR31569:SF4">
    <property type="entry name" value="SWIM-TYPE DOMAIN-CONTAINING PROTEIN"/>
    <property type="match status" value="1"/>
</dbReference>
<accession>A0A1V9XN44</accession>
<dbReference type="InterPro" id="IPR048325">
    <property type="entry name" value="ZSWIM3_N"/>
</dbReference>
<name>A0A1V9XN44_9ACAR</name>
<sequence>MFTNIPVKKHKRTKRKFIVEEFELRLATDQTSNFVGEGFCSRLDLVAIKSGVDPALVFLRAAMDLLRENDEFHSWEEWKSRFEEWCQATGQQYKVNTSRTVSSYNKGRDMATQKREGAAASKGVASTNKSAPELAPKVDDRWQFVYVRYLCVHNNRHNNKQPTQSRNCKASVVVKYERKMDCILLFKLDPSHEHADRSQSSASGTSQGSGSEVPVQGRTGTPQPQASPLSVSTSVSIPQQNTQGGQDDAVDDSLDSVGDVACDQDMPSALDGDELMDESHGFSHAQPSPIPASGLGANLGVNVGAEEEPEPDDDLGSGPSEEYRSLSLQQLAELPEKLTLRGDPAPVHVLIQELHKLNECDPESSSSVIVSTASSELVAVFFQTGHMKRKFALYPEILLFDAGYHFAMNPDFSLVSFSGHDAQGLGGPFAFAILMKPIRLMAGLLLNVFIGHNQPAALNVHCILLDREQHRRLKNSLSTLFEGAKCVLYCHFHVVRSMLKEMTRLELPPATQERICKTLRGMFSGLQEKNYNEHLKKLDQIETRFAKYFNTQWHPTREMWAGFKREGMVPFANGMNDRVEILSQFMSLVCERSQTLSDALCNLVYAVTGIIEQSNTERLLCDIREYHMKMVEHEARLISLCSDYAALHVLTQVRIS</sequence>
<feature type="compositionally biased region" description="Acidic residues" evidence="1">
    <location>
        <begin position="305"/>
        <end position="315"/>
    </location>
</feature>